<dbReference type="GO" id="GO:0002097">
    <property type="term" value="P:tRNA wobble base modification"/>
    <property type="evidence" value="ECO:0007669"/>
    <property type="project" value="UniProtKB-UniRule"/>
</dbReference>
<dbReference type="SUPFAM" id="SSF51905">
    <property type="entry name" value="FAD/NAD(P)-binding domain"/>
    <property type="match status" value="1"/>
</dbReference>
<evidence type="ECO:0000256" key="6">
    <source>
        <dbReference type="ARBA" id="ARBA00022694"/>
    </source>
</evidence>
<dbReference type="InterPro" id="IPR023032">
    <property type="entry name" value="tRNA_MAMT_biosynth_bifunc_MnmC"/>
</dbReference>
<dbReference type="InterPro" id="IPR029063">
    <property type="entry name" value="SAM-dependent_MTases_sf"/>
</dbReference>
<dbReference type="InterPro" id="IPR017610">
    <property type="entry name" value="tRNA_S-uridine_synth_MnmC_C"/>
</dbReference>
<dbReference type="Gene3D" id="3.40.50.150">
    <property type="entry name" value="Vaccinia Virus protein VP39"/>
    <property type="match status" value="1"/>
</dbReference>
<dbReference type="InterPro" id="IPR008471">
    <property type="entry name" value="MnmC-like_methylTransf"/>
</dbReference>
<evidence type="ECO:0000313" key="13">
    <source>
        <dbReference type="EMBL" id="KIE05018.1"/>
    </source>
</evidence>
<evidence type="ECO:0000256" key="4">
    <source>
        <dbReference type="ARBA" id="ARBA00022679"/>
    </source>
</evidence>
<dbReference type="GO" id="GO:0004808">
    <property type="term" value="F:tRNA (5-methylaminomethyl-2-thiouridylate)(34)-methyltransferase activity"/>
    <property type="evidence" value="ECO:0007669"/>
    <property type="project" value="UniProtKB-EC"/>
</dbReference>
<dbReference type="GO" id="GO:0016645">
    <property type="term" value="F:oxidoreductase activity, acting on the CH-NH group of donors"/>
    <property type="evidence" value="ECO:0007669"/>
    <property type="project" value="InterPro"/>
</dbReference>
<evidence type="ECO:0000259" key="12">
    <source>
        <dbReference type="Pfam" id="PF05430"/>
    </source>
</evidence>
<evidence type="ECO:0000256" key="2">
    <source>
        <dbReference type="ARBA" id="ARBA00022603"/>
    </source>
</evidence>
<protein>
    <recommendedName>
        <fullName evidence="10">tRNA 5-methylaminomethyl-2-thiouridine biosynthesis bifunctional protein MnmC</fullName>
        <shortName evidence="10">tRNA mnm(5)s(2)U biosynthesis bifunctional protein</shortName>
    </recommendedName>
    <domain>
        <recommendedName>
            <fullName evidence="10">tRNA (mnm(5)s(2)U34)-methyltransferase</fullName>
            <ecNumber evidence="10">2.1.1.61</ecNumber>
        </recommendedName>
    </domain>
    <domain>
        <recommendedName>
            <fullName evidence="10">FAD-dependent cmnm(5)s(2)U34 oxidoreductase</fullName>
            <ecNumber evidence="10">1.5.-.-</ecNumber>
        </recommendedName>
    </domain>
</protein>
<feature type="region of interest" description="FAD-dependent cmnm(5)s(2)U34 oxidoreductase" evidence="10">
    <location>
        <begin position="258"/>
        <end position="637"/>
    </location>
</feature>
<dbReference type="Gene3D" id="3.50.50.60">
    <property type="entry name" value="FAD/NAD(P)-binding domain"/>
    <property type="match status" value="1"/>
</dbReference>
<dbReference type="STRING" id="86105.NF27_EY01140"/>
<dbReference type="GO" id="GO:0005737">
    <property type="term" value="C:cytoplasm"/>
    <property type="evidence" value="ECO:0007669"/>
    <property type="project" value="UniProtKB-SubCell"/>
</dbReference>
<evidence type="ECO:0000256" key="10">
    <source>
        <dbReference type="HAMAP-Rule" id="MF_01102"/>
    </source>
</evidence>
<comment type="cofactor">
    <cofactor evidence="10">
        <name>FAD</name>
        <dbReference type="ChEBI" id="CHEBI:57692"/>
    </cofactor>
</comment>
<dbReference type="NCBIfam" id="NF033855">
    <property type="entry name" value="tRNA_MNMC2"/>
    <property type="match status" value="1"/>
</dbReference>
<feature type="domain" description="MnmC-like methyltransferase" evidence="12">
    <location>
        <begin position="119"/>
        <end position="234"/>
    </location>
</feature>
<dbReference type="Pfam" id="PF05430">
    <property type="entry name" value="Methyltransf_30"/>
    <property type="match status" value="1"/>
</dbReference>
<accession>A0A0C1QLS1</accession>
<proteinExistence type="inferred from homology"/>
<keyword evidence="7 10" id="KW-0274">FAD</keyword>
<keyword evidence="1 10" id="KW-0963">Cytoplasm</keyword>
<dbReference type="EMBL" id="JSWE01000124">
    <property type="protein sequence ID" value="KIE05018.1"/>
    <property type="molecule type" value="Genomic_DNA"/>
</dbReference>
<comment type="subcellular location">
    <subcellularLocation>
        <location evidence="10">Cytoplasm</location>
    </subcellularLocation>
</comment>
<dbReference type="EC" id="1.5.-.-" evidence="10"/>
<keyword evidence="4 10" id="KW-0808">Transferase</keyword>
<comment type="similarity">
    <text evidence="10">In the N-terminal section; belongs to the methyltransferase superfamily. tRNA (mnm(5)s(2)U34)-methyltransferase family.</text>
</comment>
<keyword evidence="3 10" id="KW-0285">Flavoprotein</keyword>
<feature type="region of interest" description="tRNA (mnm(5)s(2)U34)-methyltransferase" evidence="10">
    <location>
        <begin position="1"/>
        <end position="236"/>
    </location>
</feature>
<evidence type="ECO:0000256" key="3">
    <source>
        <dbReference type="ARBA" id="ARBA00022630"/>
    </source>
</evidence>
<dbReference type="AlphaFoldDB" id="A0A0C1QLS1"/>
<dbReference type="InterPro" id="IPR047785">
    <property type="entry name" value="tRNA_MNMC2"/>
</dbReference>
<evidence type="ECO:0000256" key="5">
    <source>
        <dbReference type="ARBA" id="ARBA00022691"/>
    </source>
</evidence>
<evidence type="ECO:0000256" key="1">
    <source>
        <dbReference type="ARBA" id="ARBA00022490"/>
    </source>
</evidence>
<keyword evidence="8 10" id="KW-0560">Oxidoreductase</keyword>
<dbReference type="InterPro" id="IPR006076">
    <property type="entry name" value="FAD-dep_OxRdtase"/>
</dbReference>
<evidence type="ECO:0000256" key="7">
    <source>
        <dbReference type="ARBA" id="ARBA00022827"/>
    </source>
</evidence>
<dbReference type="PANTHER" id="PTHR13847:SF283">
    <property type="entry name" value="TRNA 5-METHYLAMINOMETHYL-2-THIOURIDINE BIOSYNTHESIS BIFUNCTIONAL PROTEIN MNMC"/>
    <property type="match status" value="1"/>
</dbReference>
<dbReference type="NCBIfam" id="TIGR03197">
    <property type="entry name" value="MnmC_Cterm"/>
    <property type="match status" value="1"/>
</dbReference>
<dbReference type="NCBIfam" id="NF002481">
    <property type="entry name" value="PRK01747.1-2"/>
    <property type="match status" value="1"/>
</dbReference>
<evidence type="ECO:0000313" key="14">
    <source>
        <dbReference type="Proteomes" id="UP000031258"/>
    </source>
</evidence>
<comment type="catalytic activity">
    <reaction evidence="10">
        <text>5-aminomethyl-2-thiouridine(34) in tRNA + S-adenosyl-L-methionine = 5-methylaminomethyl-2-thiouridine(34) in tRNA + S-adenosyl-L-homocysteine + H(+)</text>
        <dbReference type="Rhea" id="RHEA:19569"/>
        <dbReference type="Rhea" id="RHEA-COMP:10195"/>
        <dbReference type="Rhea" id="RHEA-COMP:10197"/>
        <dbReference type="ChEBI" id="CHEBI:15378"/>
        <dbReference type="ChEBI" id="CHEBI:57856"/>
        <dbReference type="ChEBI" id="CHEBI:59789"/>
        <dbReference type="ChEBI" id="CHEBI:74454"/>
        <dbReference type="ChEBI" id="CHEBI:74455"/>
        <dbReference type="EC" id="2.1.1.61"/>
    </reaction>
</comment>
<comment type="function">
    <text evidence="10">Catalyzes the last two steps in the biosynthesis of 5-methylaminomethyl-2-thiouridine (mnm(5)s(2)U) at the wobble position (U34) in tRNA. Catalyzes the FAD-dependent demodification of cmnm(5)s(2)U34 to nm(5)s(2)U34, followed by the transfer of a methyl group from S-adenosyl-L-methionine to nm(5)s(2)U34, to form mnm(5)s(2)U34.</text>
</comment>
<dbReference type="Gene3D" id="3.30.9.10">
    <property type="entry name" value="D-Amino Acid Oxidase, subunit A, domain 2"/>
    <property type="match status" value="1"/>
</dbReference>
<evidence type="ECO:0000256" key="8">
    <source>
        <dbReference type="ARBA" id="ARBA00023002"/>
    </source>
</evidence>
<comment type="similarity">
    <text evidence="10">In the C-terminal section; belongs to the DAO family.</text>
</comment>
<dbReference type="Pfam" id="PF01266">
    <property type="entry name" value="DAO"/>
    <property type="match status" value="1"/>
</dbReference>
<keyword evidence="6 10" id="KW-0819">tRNA processing</keyword>
<dbReference type="PATRIC" id="fig|86105.3.peg.1182"/>
<gene>
    <name evidence="10" type="primary">mnmC</name>
    <name evidence="13" type="ORF">NF27_EY01140</name>
</gene>
<keyword evidence="9 10" id="KW-0511">Multifunctional enzyme</keyword>
<dbReference type="InterPro" id="IPR036188">
    <property type="entry name" value="FAD/NAD-bd_sf"/>
</dbReference>
<evidence type="ECO:0000256" key="9">
    <source>
        <dbReference type="ARBA" id="ARBA00023268"/>
    </source>
</evidence>
<keyword evidence="2 10" id="KW-0489">Methyltransferase</keyword>
<dbReference type="GO" id="GO:0032259">
    <property type="term" value="P:methylation"/>
    <property type="evidence" value="ECO:0007669"/>
    <property type="project" value="UniProtKB-KW"/>
</dbReference>
<dbReference type="EC" id="2.1.1.61" evidence="10"/>
<organism evidence="13 14">
    <name type="scientific">Candidatus Jidaibacter acanthamoebae</name>
    <dbReference type="NCBI Taxonomy" id="86105"/>
    <lineage>
        <taxon>Bacteria</taxon>
        <taxon>Pseudomonadati</taxon>
        <taxon>Pseudomonadota</taxon>
        <taxon>Alphaproteobacteria</taxon>
        <taxon>Rickettsiales</taxon>
        <taxon>Candidatus Midichloriaceae</taxon>
        <taxon>Candidatus Jidaibacter</taxon>
    </lineage>
</organism>
<dbReference type="HAMAP" id="MF_01102">
    <property type="entry name" value="MnmC"/>
    <property type="match status" value="1"/>
</dbReference>
<keyword evidence="14" id="KW-1185">Reference proteome</keyword>
<feature type="domain" description="FAD dependent oxidoreductase" evidence="11">
    <location>
        <begin position="255"/>
        <end position="604"/>
    </location>
</feature>
<dbReference type="GO" id="GO:0050660">
    <property type="term" value="F:flavin adenine dinucleotide binding"/>
    <property type="evidence" value="ECO:0007669"/>
    <property type="project" value="UniProtKB-UniRule"/>
</dbReference>
<keyword evidence="5 10" id="KW-0949">S-adenosyl-L-methionine</keyword>
<dbReference type="Proteomes" id="UP000031258">
    <property type="component" value="Unassembled WGS sequence"/>
</dbReference>
<reference evidence="13 14" key="1">
    <citation type="submission" date="2014-11" db="EMBL/GenBank/DDBJ databases">
        <title>A Rickettsiales Symbiont of Amoebae With Ancient Features.</title>
        <authorList>
            <person name="Schulz F."/>
            <person name="Martijn J."/>
            <person name="Wascher F."/>
            <person name="Kostanjsek R."/>
            <person name="Ettema T.J."/>
            <person name="Horn M."/>
        </authorList>
    </citation>
    <scope>NUCLEOTIDE SEQUENCE [LARGE SCALE GENOMIC DNA]</scope>
    <source>
        <strain evidence="13 14">UWC36</strain>
    </source>
</reference>
<name>A0A0C1QLS1_9RICK</name>
<sequence>MGDSVISCMPIDSKVIISNSGLPESKLFGDLYFSREDGLEETKYVFLSGNRLEKMFQEQKIFKIVELGFGTGLNFLATLNCWKQYYRVGKKLSYIGIERFPLSSEQIFQALSRWPELEHKLLLKNYPTKHRGVFEIKMLEWTVELTLIFDDINNALKHNLNSVDAWFLDGFAPSKNPDMWSEFIFKKMAEYSSESATFATFTAASMVRKGLEKAGFNVSKHKGFGRKRDMLVGNIRSKPINYPNHLSNIITEKKAIVIGAGIAGASAAYSLNKRGWEVTVYEKENDIALRASGNDCGILYPRIEAIWNNITEFYYQAFEHLLYILKQDTLSEICRFNQCGLLILPQKEEEIVRFKKIDLHSKESYVKLISSLEASEISGVEINNPCLYLPRSGILSIPKLCKFMLSQERIQVKTNTEITELKFENNRWHIFSHGSLIDSAETLIIANSYAAETLLPLQSAQIQKIRGQVTYLPEMKSELKSVLCYGGYITPSRNGYHHLGATFDKHFFSLETNPESSYKNLAQLNKFLPDFIDQGINAEELKGRVGIRCYSKDKLPLIGLCPNPGFYSTNNNGQHPYLKGLYLSICHGSRGALSGILGGEIIASQINQEPANHTITQETIDLINPARFLLREQRKLL</sequence>
<dbReference type="PANTHER" id="PTHR13847">
    <property type="entry name" value="SARCOSINE DEHYDROGENASE-RELATED"/>
    <property type="match status" value="1"/>
</dbReference>
<comment type="caution">
    <text evidence="13">The sequence shown here is derived from an EMBL/GenBank/DDBJ whole genome shotgun (WGS) entry which is preliminary data.</text>
</comment>
<evidence type="ECO:0000259" key="11">
    <source>
        <dbReference type="Pfam" id="PF01266"/>
    </source>
</evidence>